<evidence type="ECO:0000313" key="1">
    <source>
        <dbReference type="EMBL" id="GIY65799.1"/>
    </source>
</evidence>
<protein>
    <submittedName>
        <fullName evidence="1">Uncharacterized protein</fullName>
    </submittedName>
</protein>
<reference evidence="1 2" key="1">
    <citation type="submission" date="2021-06" db="EMBL/GenBank/DDBJ databases">
        <title>Caerostris extrusa draft genome.</title>
        <authorList>
            <person name="Kono N."/>
            <person name="Arakawa K."/>
        </authorList>
    </citation>
    <scope>NUCLEOTIDE SEQUENCE [LARGE SCALE GENOMIC DNA]</scope>
</reference>
<accession>A0AAV4V6Z7</accession>
<dbReference type="Proteomes" id="UP001054945">
    <property type="component" value="Unassembled WGS sequence"/>
</dbReference>
<keyword evidence="2" id="KW-1185">Reference proteome</keyword>
<evidence type="ECO:0000313" key="2">
    <source>
        <dbReference type="Proteomes" id="UP001054945"/>
    </source>
</evidence>
<gene>
    <name evidence="1" type="ORF">CEXT_630271</name>
</gene>
<dbReference type="EMBL" id="BPLR01014028">
    <property type="protein sequence ID" value="GIY65799.1"/>
    <property type="molecule type" value="Genomic_DNA"/>
</dbReference>
<sequence>MDRLGMGVGYRQTENGSQYFGAQLITPIVKGLLSTPPGLRKATHSSPSFQSDLEHVILLKTRSQELANNEIAIAATFNNIHKFHGDVHHQTTLPPLTQICKSSGSFRPLFSVLRKGKDKEQITDEYAVRIRVLVNITGS</sequence>
<organism evidence="1 2">
    <name type="scientific">Caerostris extrusa</name>
    <name type="common">Bark spider</name>
    <name type="synonym">Caerostris bankana</name>
    <dbReference type="NCBI Taxonomy" id="172846"/>
    <lineage>
        <taxon>Eukaryota</taxon>
        <taxon>Metazoa</taxon>
        <taxon>Ecdysozoa</taxon>
        <taxon>Arthropoda</taxon>
        <taxon>Chelicerata</taxon>
        <taxon>Arachnida</taxon>
        <taxon>Araneae</taxon>
        <taxon>Araneomorphae</taxon>
        <taxon>Entelegynae</taxon>
        <taxon>Araneoidea</taxon>
        <taxon>Araneidae</taxon>
        <taxon>Caerostris</taxon>
    </lineage>
</organism>
<name>A0AAV4V6Z7_CAEEX</name>
<comment type="caution">
    <text evidence="1">The sequence shown here is derived from an EMBL/GenBank/DDBJ whole genome shotgun (WGS) entry which is preliminary data.</text>
</comment>
<proteinExistence type="predicted"/>
<dbReference type="AlphaFoldDB" id="A0AAV4V6Z7"/>